<dbReference type="PANTHER" id="PTHR43329">
    <property type="entry name" value="EPOXIDE HYDROLASE"/>
    <property type="match status" value="1"/>
</dbReference>
<evidence type="ECO:0000259" key="2">
    <source>
        <dbReference type="Pfam" id="PF12697"/>
    </source>
</evidence>
<gene>
    <name evidence="3" type="ORF">K8U61_06260</name>
</gene>
<dbReference type="GO" id="GO:0016787">
    <property type="term" value="F:hydrolase activity"/>
    <property type="evidence" value="ECO:0007669"/>
    <property type="project" value="UniProtKB-KW"/>
</dbReference>
<sequence>MTYASTDRITTVEHAGLTFDVLDEGPADGTPVVLLHGFPERNTTWRLVAPILHEAGLRTFALDQRGYSPGARPRRRRDYQVSLLVRDVVALIERIGGPVHLVGHDWGAAVGWATVLRRPVLITTWTAVSVPHPAAFARAMKTKSQRRRSRYMAFFTVPLVPELTARKPGGRFDQSMRKAGMTADEVARFRREIVEYGALPHALGWYRALPLSGGKRRRKGSTGGGADHRVTVPTTMLWSDRDIAIGRVGVDGTERWVDAPYELIVLEGVTHWIPTQAAEECAAAILARIRSVA</sequence>
<dbReference type="InterPro" id="IPR029058">
    <property type="entry name" value="AB_hydrolase_fold"/>
</dbReference>
<reference evidence="3 4" key="1">
    <citation type="submission" date="2021-09" db="EMBL/GenBank/DDBJ databases">
        <title>Whole genome sequence of Nocardioides sp. GBK3QG-3.</title>
        <authorList>
            <person name="Tuo L."/>
        </authorList>
    </citation>
    <scope>NUCLEOTIDE SEQUENCE [LARGE SCALE GENOMIC DNA]</scope>
    <source>
        <strain evidence="3 4">GBK3QG-3</strain>
    </source>
</reference>
<feature type="domain" description="AB hydrolase-1" evidence="2">
    <location>
        <begin position="32"/>
        <end position="284"/>
    </location>
</feature>
<keyword evidence="4" id="KW-1185">Reference proteome</keyword>
<keyword evidence="1 3" id="KW-0378">Hydrolase</keyword>
<protein>
    <submittedName>
        <fullName evidence="3">Alpha/beta fold hydrolase</fullName>
    </submittedName>
</protein>
<dbReference type="PRINTS" id="PR00412">
    <property type="entry name" value="EPOXHYDRLASE"/>
</dbReference>
<proteinExistence type="predicted"/>
<dbReference type="Gene3D" id="3.40.50.1820">
    <property type="entry name" value="alpha/beta hydrolase"/>
    <property type="match status" value="1"/>
</dbReference>
<dbReference type="SUPFAM" id="SSF53474">
    <property type="entry name" value="alpha/beta-Hydrolases"/>
    <property type="match status" value="1"/>
</dbReference>
<name>A0ABS7UAP1_9ACTN</name>
<evidence type="ECO:0000256" key="1">
    <source>
        <dbReference type="ARBA" id="ARBA00022801"/>
    </source>
</evidence>
<dbReference type="Pfam" id="PF12697">
    <property type="entry name" value="Abhydrolase_6"/>
    <property type="match status" value="1"/>
</dbReference>
<evidence type="ECO:0000313" key="4">
    <source>
        <dbReference type="Proteomes" id="UP000780875"/>
    </source>
</evidence>
<dbReference type="Proteomes" id="UP000780875">
    <property type="component" value="Unassembled WGS sequence"/>
</dbReference>
<organism evidence="3 4">
    <name type="scientific">Nocardioides mangrovi</name>
    <dbReference type="NCBI Taxonomy" id="2874580"/>
    <lineage>
        <taxon>Bacteria</taxon>
        <taxon>Bacillati</taxon>
        <taxon>Actinomycetota</taxon>
        <taxon>Actinomycetes</taxon>
        <taxon>Propionibacteriales</taxon>
        <taxon>Nocardioidaceae</taxon>
        <taxon>Nocardioides</taxon>
    </lineage>
</organism>
<evidence type="ECO:0000313" key="3">
    <source>
        <dbReference type="EMBL" id="MBZ5737758.1"/>
    </source>
</evidence>
<dbReference type="InterPro" id="IPR000639">
    <property type="entry name" value="Epox_hydrolase-like"/>
</dbReference>
<accession>A0ABS7UAP1</accession>
<dbReference type="EMBL" id="JAIQZJ010000002">
    <property type="protein sequence ID" value="MBZ5737758.1"/>
    <property type="molecule type" value="Genomic_DNA"/>
</dbReference>
<comment type="caution">
    <text evidence="3">The sequence shown here is derived from an EMBL/GenBank/DDBJ whole genome shotgun (WGS) entry which is preliminary data.</text>
</comment>
<dbReference type="InterPro" id="IPR000073">
    <property type="entry name" value="AB_hydrolase_1"/>
</dbReference>
<dbReference type="RefSeq" id="WP_224122134.1">
    <property type="nucleotide sequence ID" value="NZ_JAIQZJ010000002.1"/>
</dbReference>